<dbReference type="PANTHER" id="PTHR37844">
    <property type="entry name" value="SER/THR PROTEIN PHOSPHATASE SUPERFAMILY (AFU_ORTHOLOGUE AFUA_1G14840)"/>
    <property type="match status" value="1"/>
</dbReference>
<accession>A0A167QKU5</accession>
<dbReference type="SUPFAM" id="SSF56300">
    <property type="entry name" value="Metallo-dependent phosphatases"/>
    <property type="match status" value="1"/>
</dbReference>
<dbReference type="GeneID" id="30023263"/>
<dbReference type="InterPro" id="IPR029052">
    <property type="entry name" value="Metallo-depent_PP-like"/>
</dbReference>
<reference evidence="2 3" key="1">
    <citation type="journal article" date="2016" name="Genome Biol. Evol.">
        <title>Divergent and convergent evolution of fungal pathogenicity.</title>
        <authorList>
            <person name="Shang Y."/>
            <person name="Xiao G."/>
            <person name="Zheng P."/>
            <person name="Cen K."/>
            <person name="Zhan S."/>
            <person name="Wang C."/>
        </authorList>
    </citation>
    <scope>NUCLEOTIDE SEQUENCE [LARGE SCALE GENOMIC DNA]</scope>
    <source>
        <strain evidence="2 3">ARSEF 2679</strain>
    </source>
</reference>
<organism evidence="2 3">
    <name type="scientific">Cordyceps fumosorosea (strain ARSEF 2679)</name>
    <name type="common">Isaria fumosorosea</name>
    <dbReference type="NCBI Taxonomy" id="1081104"/>
    <lineage>
        <taxon>Eukaryota</taxon>
        <taxon>Fungi</taxon>
        <taxon>Dikarya</taxon>
        <taxon>Ascomycota</taxon>
        <taxon>Pezizomycotina</taxon>
        <taxon>Sordariomycetes</taxon>
        <taxon>Hypocreomycetidae</taxon>
        <taxon>Hypocreales</taxon>
        <taxon>Cordycipitaceae</taxon>
        <taxon>Cordyceps</taxon>
    </lineage>
</organism>
<dbReference type="Proteomes" id="UP000076744">
    <property type="component" value="Unassembled WGS sequence"/>
</dbReference>
<protein>
    <submittedName>
        <fullName evidence="2">Ser/Thr protein phosphatase</fullName>
    </submittedName>
</protein>
<dbReference type="OrthoDB" id="550558at2759"/>
<evidence type="ECO:0000313" key="3">
    <source>
        <dbReference type="Proteomes" id="UP000076744"/>
    </source>
</evidence>
<gene>
    <name evidence="2" type="ORF">ISF_06971</name>
</gene>
<proteinExistence type="predicted"/>
<dbReference type="EMBL" id="AZHB01000019">
    <property type="protein sequence ID" value="OAA57730.1"/>
    <property type="molecule type" value="Genomic_DNA"/>
</dbReference>
<name>A0A167QKU5_CORFA</name>
<dbReference type="RefSeq" id="XP_018702220.1">
    <property type="nucleotide sequence ID" value="XM_018850575.1"/>
</dbReference>
<comment type="caution">
    <text evidence="2">The sequence shown here is derived from an EMBL/GenBank/DDBJ whole genome shotgun (WGS) entry which is preliminary data.</text>
</comment>
<sequence length="180" mass="20232">MTPHLSRLLHRSWYNRVQVLSDLHFEIGQQYAAFTLPVAAPYLLLAGDIGRLVDYSGYLSLLAAQAARFEAVLVVLGNHEFCGMSHAKRSRRRSTRAARSRRPLRPSCWPRGAARAGRPTVRAWVFGHTHHCTDMVCAGVRVMANQRRYVLPGMSLAAVKGAKWKKRARTFDPAKVVVVR</sequence>
<feature type="domain" description="Calcineurin-like phosphoesterase" evidence="1">
    <location>
        <begin position="17"/>
        <end position="84"/>
    </location>
</feature>
<evidence type="ECO:0000259" key="1">
    <source>
        <dbReference type="Pfam" id="PF00149"/>
    </source>
</evidence>
<evidence type="ECO:0000313" key="2">
    <source>
        <dbReference type="EMBL" id="OAA57730.1"/>
    </source>
</evidence>
<dbReference type="GO" id="GO:0016787">
    <property type="term" value="F:hydrolase activity"/>
    <property type="evidence" value="ECO:0007669"/>
    <property type="project" value="InterPro"/>
</dbReference>
<dbReference type="PANTHER" id="PTHR37844:SF2">
    <property type="entry name" value="SER_THR PROTEIN PHOSPHATASE SUPERFAMILY (AFU_ORTHOLOGUE AFUA_1G14840)"/>
    <property type="match status" value="1"/>
</dbReference>
<dbReference type="InterPro" id="IPR004843">
    <property type="entry name" value="Calcineurin-like_PHP"/>
</dbReference>
<dbReference type="Pfam" id="PF00149">
    <property type="entry name" value="Metallophos"/>
    <property type="match status" value="1"/>
</dbReference>
<dbReference type="AlphaFoldDB" id="A0A167QKU5"/>
<keyword evidence="3" id="KW-1185">Reference proteome</keyword>